<accession>A0ABZ2GDE4</accession>
<feature type="signal peptide" evidence="5">
    <location>
        <begin position="1"/>
        <end position="24"/>
    </location>
</feature>
<dbReference type="EMBL" id="CP125967">
    <property type="protein sequence ID" value="WWO39232.1"/>
    <property type="molecule type" value="Genomic_DNA"/>
</dbReference>
<name>A0ABZ2GDE4_9GAMM</name>
<dbReference type="CDD" id="cd00342">
    <property type="entry name" value="gram_neg_porins"/>
    <property type="match status" value="1"/>
</dbReference>
<evidence type="ECO:0000256" key="4">
    <source>
        <dbReference type="ARBA" id="ARBA00023136"/>
    </source>
</evidence>
<reference evidence="6 7" key="1">
    <citation type="journal article" date="2024" name="Front. Plant Sci.">
        <title>Comprehensive phenomic and genomic studies of the species, Pectobacterium cacticida and proposal for reclassification as Alcorniella cacticida comb. nov.</title>
        <authorList>
            <person name="Jonca J."/>
            <person name="Pirhonen M."/>
            <person name="Waleron M.M."/>
            <person name="Gawor J."/>
            <person name="Mrozik A."/>
            <person name="Smoktunowicz M."/>
            <person name="Waleron K."/>
            <person name="Waleron M."/>
        </authorList>
    </citation>
    <scope>NUCLEOTIDE SEQUENCE [LARGE SCALE GENOMIC DNA]</scope>
    <source>
        <strain evidence="6 7">DPMP6</strain>
    </source>
</reference>
<keyword evidence="3 5" id="KW-0732">Signal</keyword>
<keyword evidence="4" id="KW-0472">Membrane</keyword>
<dbReference type="InterPro" id="IPR001702">
    <property type="entry name" value="Porin_Gram-ve"/>
</dbReference>
<evidence type="ECO:0000313" key="7">
    <source>
        <dbReference type="Proteomes" id="UP001379444"/>
    </source>
</evidence>
<dbReference type="SUPFAM" id="SSF56935">
    <property type="entry name" value="Porins"/>
    <property type="match status" value="1"/>
</dbReference>
<dbReference type="PRINTS" id="PR00183">
    <property type="entry name" value="ECOLIPORIN"/>
</dbReference>
<dbReference type="RefSeq" id="WP_264496775.1">
    <property type="nucleotide sequence ID" value="NZ_CP109947.1"/>
</dbReference>
<dbReference type="PANTHER" id="PTHR34501:SF2">
    <property type="entry name" value="OUTER MEMBRANE PORIN F-RELATED"/>
    <property type="match status" value="1"/>
</dbReference>
<comment type="subcellular location">
    <subcellularLocation>
        <location evidence="1">Cell outer membrane</location>
        <topology evidence="1">Multi-pass membrane protein</topology>
    </subcellularLocation>
</comment>
<dbReference type="InterPro" id="IPR001897">
    <property type="entry name" value="Porin_gammaproteobac"/>
</dbReference>
<evidence type="ECO:0000256" key="5">
    <source>
        <dbReference type="SAM" id="SignalP"/>
    </source>
</evidence>
<dbReference type="InterPro" id="IPR033900">
    <property type="entry name" value="Gram_neg_porin_domain"/>
</dbReference>
<evidence type="ECO:0000313" key="6">
    <source>
        <dbReference type="EMBL" id="WWO39232.1"/>
    </source>
</evidence>
<dbReference type="PROSITE" id="PS51257">
    <property type="entry name" value="PROKAR_LIPOPROTEIN"/>
    <property type="match status" value="1"/>
</dbReference>
<dbReference type="Proteomes" id="UP001379444">
    <property type="component" value="Chromosome"/>
</dbReference>
<sequence>MNNKKLKLGLFCTLLLSCLTVTEAALLYNKDGNKLYLDGRVISRRIISDNENMDGDKVRFRMNLHGETKITETLYGFGRFEHDFNAFETESAPSKDYTRYAYAGLNNKYWGSLSYGRNDGVLAYPQYTTRIFPVNGGGTYAPDTFMGKRGTGILTWRNNDLFGFVPGLDLRLQYQGKNEGSRAIKTQNGNGYGIALGYAIPSTMLEFSAAWASSQRTPNQQLADYGQGHRANGWMVGAAWQPENWFIGAFYGETENMQFVNNQRNKRTGFADKAQNLEAGIRYRFPSLLTTGVGYRESKAKNLDGIGDALLIRNALLLVSYPLNAHFSLSAEHSINLLKENNPLGLHTDDATWLTASFIF</sequence>
<dbReference type="InterPro" id="IPR050298">
    <property type="entry name" value="Gram-neg_bact_OMP"/>
</dbReference>
<gene>
    <name evidence="6" type="ORF">QNA12_04275</name>
</gene>
<dbReference type="Gene3D" id="2.40.160.10">
    <property type="entry name" value="Porin"/>
    <property type="match status" value="1"/>
</dbReference>
<organism evidence="6 7">
    <name type="scientific">Pectobacterium cacticida</name>
    <dbReference type="NCBI Taxonomy" id="69221"/>
    <lineage>
        <taxon>Bacteria</taxon>
        <taxon>Pseudomonadati</taxon>
        <taxon>Pseudomonadota</taxon>
        <taxon>Gammaproteobacteria</taxon>
        <taxon>Enterobacterales</taxon>
        <taxon>Pectobacteriaceae</taxon>
        <taxon>Pectobacterium</taxon>
    </lineage>
</organism>
<dbReference type="Pfam" id="PF00267">
    <property type="entry name" value="Porin_1"/>
    <property type="match status" value="1"/>
</dbReference>
<protein>
    <submittedName>
        <fullName evidence="6">Porin</fullName>
    </submittedName>
</protein>
<evidence type="ECO:0000256" key="3">
    <source>
        <dbReference type="ARBA" id="ARBA00022729"/>
    </source>
</evidence>
<keyword evidence="7" id="KW-1185">Reference proteome</keyword>
<dbReference type="PANTHER" id="PTHR34501">
    <property type="entry name" value="PROTEIN YDDL-RELATED"/>
    <property type="match status" value="1"/>
</dbReference>
<comment type="similarity">
    <text evidence="2">Belongs to the Gram-negative porin family.</text>
</comment>
<dbReference type="InterPro" id="IPR023614">
    <property type="entry name" value="Porin_dom_sf"/>
</dbReference>
<proteinExistence type="inferred from homology"/>
<evidence type="ECO:0000256" key="1">
    <source>
        <dbReference type="ARBA" id="ARBA00004571"/>
    </source>
</evidence>
<evidence type="ECO:0000256" key="2">
    <source>
        <dbReference type="ARBA" id="ARBA00007539"/>
    </source>
</evidence>
<feature type="chain" id="PRO_5046488885" evidence="5">
    <location>
        <begin position="25"/>
        <end position="360"/>
    </location>
</feature>